<keyword evidence="4 7" id="KW-0418">Kinase</keyword>
<dbReference type="EMBL" id="CP011058">
    <property type="protein sequence ID" value="AJY77409.1"/>
    <property type="molecule type" value="Genomic_DNA"/>
</dbReference>
<proteinExistence type="inferred from homology"/>
<sequence length="318" mass="34261">MDVVTFGEAMAMFVADSPGDLAEVSQFTRRLAGAETNVAIGLARLGLRSGWASRVGKDAFGQFIQAKLRSEKVNIDSVTTDERNPTGFQLKSRVEAGDPQVQYFRKRSAASFMGTEALGRDYFLSARHLHMTGIPLGISENTRAFAAEALNLMKQAGRTVSFDPNLRPSLWASREEMISVTNAFAFKCDWVLPGIEEAELLTGTRNVKAIAEFYLQHGVKLVVIKLGAEGAYYCSRTEEGAVPGFKVDNVIDTVGAGDGFSVGLISGLLLGYGVADSVVRGNAIGAMAVQTYGDHEGYPEEASLTSFIKQHLKGARCS</sequence>
<dbReference type="PANTHER" id="PTHR43085:SF1">
    <property type="entry name" value="PSEUDOURIDINE KINASE-RELATED"/>
    <property type="match status" value="1"/>
</dbReference>
<organism evidence="7 8">
    <name type="scientific">Paenibacillus beijingensis</name>
    <dbReference type="NCBI Taxonomy" id="1126833"/>
    <lineage>
        <taxon>Bacteria</taxon>
        <taxon>Bacillati</taxon>
        <taxon>Bacillota</taxon>
        <taxon>Bacilli</taxon>
        <taxon>Bacillales</taxon>
        <taxon>Paenibacillaceae</taxon>
        <taxon>Paenibacillus</taxon>
    </lineage>
</organism>
<dbReference type="HOGENOM" id="CLU_027634_6_0_9"/>
<name>A0A0D5NQ20_9BACL</name>
<comment type="similarity">
    <text evidence="1">Belongs to the carbohydrate kinase PfkB family.</text>
</comment>
<dbReference type="OrthoDB" id="9813569at2"/>
<evidence type="ECO:0000313" key="8">
    <source>
        <dbReference type="Proteomes" id="UP000032633"/>
    </source>
</evidence>
<evidence type="ECO:0000256" key="3">
    <source>
        <dbReference type="ARBA" id="ARBA00022741"/>
    </source>
</evidence>
<dbReference type="Proteomes" id="UP000032633">
    <property type="component" value="Chromosome"/>
</dbReference>
<dbReference type="InterPro" id="IPR002173">
    <property type="entry name" value="Carboh/pur_kinase_PfkB_CS"/>
</dbReference>
<evidence type="ECO:0000256" key="1">
    <source>
        <dbReference type="ARBA" id="ARBA00010688"/>
    </source>
</evidence>
<reference evidence="7 8" key="1">
    <citation type="journal article" date="2015" name="J. Biotechnol.">
        <title>Complete genome sequence of Paenibacillus beijingensis 7188(T) (=DSM 24997(T)), a novel rhizobacterium from jujube garden soil.</title>
        <authorList>
            <person name="Kwak Y."/>
            <person name="Shin J.H."/>
        </authorList>
    </citation>
    <scope>NUCLEOTIDE SEQUENCE [LARGE SCALE GENOMIC DNA]</scope>
    <source>
        <strain evidence="7 8">DSM 24997</strain>
    </source>
</reference>
<evidence type="ECO:0000313" key="7">
    <source>
        <dbReference type="EMBL" id="AJY77409.1"/>
    </source>
</evidence>
<dbReference type="KEGG" id="pbj:VN24_01065"/>
<dbReference type="STRING" id="1126833.VN24_01065"/>
<dbReference type="Gene3D" id="3.40.1190.20">
    <property type="match status" value="1"/>
</dbReference>
<dbReference type="PROSITE" id="PS00584">
    <property type="entry name" value="PFKB_KINASES_2"/>
    <property type="match status" value="1"/>
</dbReference>
<evidence type="ECO:0000256" key="2">
    <source>
        <dbReference type="ARBA" id="ARBA00022679"/>
    </source>
</evidence>
<keyword evidence="5" id="KW-0067">ATP-binding</keyword>
<protein>
    <submittedName>
        <fullName evidence="7">2-dehydro-3-deoxygluconokinase</fullName>
    </submittedName>
</protein>
<keyword evidence="8" id="KW-1185">Reference proteome</keyword>
<evidence type="ECO:0000256" key="4">
    <source>
        <dbReference type="ARBA" id="ARBA00022777"/>
    </source>
</evidence>
<keyword evidence="2" id="KW-0808">Transferase</keyword>
<dbReference type="GO" id="GO:0005524">
    <property type="term" value="F:ATP binding"/>
    <property type="evidence" value="ECO:0007669"/>
    <property type="project" value="UniProtKB-KW"/>
</dbReference>
<dbReference type="SUPFAM" id="SSF53613">
    <property type="entry name" value="Ribokinase-like"/>
    <property type="match status" value="1"/>
</dbReference>
<dbReference type="Pfam" id="PF00294">
    <property type="entry name" value="PfkB"/>
    <property type="match status" value="1"/>
</dbReference>
<dbReference type="AlphaFoldDB" id="A0A0D5NQ20"/>
<dbReference type="GO" id="GO:0016301">
    <property type="term" value="F:kinase activity"/>
    <property type="evidence" value="ECO:0007669"/>
    <property type="project" value="UniProtKB-KW"/>
</dbReference>
<dbReference type="InterPro" id="IPR050306">
    <property type="entry name" value="PfkB_Carbo_kinase"/>
</dbReference>
<reference evidence="8" key="2">
    <citation type="submission" date="2015-03" db="EMBL/GenBank/DDBJ databases">
        <title>Genome sequence of Paenibacillus beijingensis strain DSM 24997T.</title>
        <authorList>
            <person name="Kwak Y."/>
            <person name="Shin J.-H."/>
        </authorList>
    </citation>
    <scope>NUCLEOTIDE SEQUENCE [LARGE SCALE GENOMIC DNA]</scope>
    <source>
        <strain evidence="8">DSM 24997</strain>
    </source>
</reference>
<accession>A0A0D5NQ20</accession>
<dbReference type="InterPro" id="IPR029056">
    <property type="entry name" value="Ribokinase-like"/>
</dbReference>
<evidence type="ECO:0000259" key="6">
    <source>
        <dbReference type="Pfam" id="PF00294"/>
    </source>
</evidence>
<keyword evidence="3" id="KW-0547">Nucleotide-binding</keyword>
<dbReference type="InterPro" id="IPR011611">
    <property type="entry name" value="PfkB_dom"/>
</dbReference>
<dbReference type="PANTHER" id="PTHR43085">
    <property type="entry name" value="HEXOKINASE FAMILY MEMBER"/>
    <property type="match status" value="1"/>
</dbReference>
<evidence type="ECO:0000256" key="5">
    <source>
        <dbReference type="ARBA" id="ARBA00022840"/>
    </source>
</evidence>
<dbReference type="CDD" id="cd01166">
    <property type="entry name" value="KdgK"/>
    <property type="match status" value="1"/>
</dbReference>
<dbReference type="PATRIC" id="fig|1126833.4.peg.240"/>
<feature type="domain" description="Carbohydrate kinase PfkB" evidence="6">
    <location>
        <begin position="2"/>
        <end position="299"/>
    </location>
</feature>
<gene>
    <name evidence="7" type="ORF">VN24_01065</name>
</gene>